<name>A0A379EW50_9PAST</name>
<sequence>MYRTYHDIDLDTGEETNNVYLAIDDADLKEIYLDKKIISYILGIDEYQRKENVRKETFLEQPTQKELSQEKEIEKLKKENLKLKQDVDFYRKGTNKNYNESITKIVDRVKYCVTERETHLQAICFLSFKLAECHPNPNLYFKGSGALKISQIARMLAKESAEHCITAKEMDTFHRRISEAIKEFTPEN</sequence>
<dbReference type="AlphaFoldDB" id="A0A379EW50"/>
<dbReference type="RefSeq" id="WP_115323225.1">
    <property type="nucleotide sequence ID" value="NZ_UGTV01000015.1"/>
</dbReference>
<reference evidence="2 3" key="1">
    <citation type="submission" date="2018-06" db="EMBL/GenBank/DDBJ databases">
        <authorList>
            <consortium name="Pathogen Informatics"/>
            <person name="Doyle S."/>
        </authorList>
    </citation>
    <scope>NUCLEOTIDE SEQUENCE [LARGE SCALE GENOMIC DNA]</scope>
    <source>
        <strain evidence="2 3">NCTC11621</strain>
    </source>
</reference>
<dbReference type="Proteomes" id="UP000254704">
    <property type="component" value="Unassembled WGS sequence"/>
</dbReference>
<protein>
    <submittedName>
        <fullName evidence="2">Uncharacterized protein</fullName>
    </submittedName>
</protein>
<dbReference type="EMBL" id="UGTV01000015">
    <property type="protein sequence ID" value="SUC10605.1"/>
    <property type="molecule type" value="Genomic_DNA"/>
</dbReference>
<proteinExistence type="predicted"/>
<organism evidence="2 3">
    <name type="scientific">Pasteurella canis</name>
    <dbReference type="NCBI Taxonomy" id="753"/>
    <lineage>
        <taxon>Bacteria</taxon>
        <taxon>Pseudomonadati</taxon>
        <taxon>Pseudomonadota</taxon>
        <taxon>Gammaproteobacteria</taxon>
        <taxon>Pasteurellales</taxon>
        <taxon>Pasteurellaceae</taxon>
        <taxon>Pasteurella</taxon>
    </lineage>
</organism>
<gene>
    <name evidence="2" type="ORF">NCTC11621_01668</name>
</gene>
<keyword evidence="1" id="KW-0175">Coiled coil</keyword>
<evidence type="ECO:0000313" key="3">
    <source>
        <dbReference type="Proteomes" id="UP000254704"/>
    </source>
</evidence>
<evidence type="ECO:0000256" key="1">
    <source>
        <dbReference type="SAM" id="Coils"/>
    </source>
</evidence>
<accession>A0A379EW50</accession>
<evidence type="ECO:0000313" key="2">
    <source>
        <dbReference type="EMBL" id="SUC10605.1"/>
    </source>
</evidence>
<feature type="coiled-coil region" evidence="1">
    <location>
        <begin position="64"/>
        <end position="93"/>
    </location>
</feature>